<name>A0A1G8Y1M4_9ACTN</name>
<keyword evidence="2 6" id="KW-0812">Transmembrane</keyword>
<feature type="transmembrane region" description="Helical" evidence="6">
    <location>
        <begin position="54"/>
        <end position="73"/>
    </location>
</feature>
<dbReference type="GO" id="GO:0000271">
    <property type="term" value="P:polysaccharide biosynthetic process"/>
    <property type="evidence" value="ECO:0007669"/>
    <property type="project" value="InterPro"/>
</dbReference>
<accession>A0A1G8Y1M4</accession>
<keyword evidence="9" id="KW-1185">Reference proteome</keyword>
<feature type="region of interest" description="Disordered" evidence="5">
    <location>
        <begin position="153"/>
        <end position="183"/>
    </location>
</feature>
<feature type="transmembrane region" description="Helical" evidence="6">
    <location>
        <begin position="121"/>
        <end position="147"/>
    </location>
</feature>
<evidence type="ECO:0000256" key="5">
    <source>
        <dbReference type="SAM" id="MobiDB-lite"/>
    </source>
</evidence>
<evidence type="ECO:0000256" key="1">
    <source>
        <dbReference type="ARBA" id="ARBA00004141"/>
    </source>
</evidence>
<dbReference type="STRING" id="633440.SAMN05421869_113141"/>
<sequence>MTGIVIDLRHFLKSAVARIFGRYAVGSVISAVVSEVTLLTCYGLKLLSPQGASIAAWAVGSVVNYSLSRWWAWGRRGRPKPLRELLPFWLTSVVGLLFSSWATGVADGMAQRMFTTDGPRVVFVGAVFLGTYGLLFFAKFAFFHYFVFADTGSEPAEGAGTGEDEEEAARRRSRSQVPTTTRE</sequence>
<dbReference type="Pfam" id="PF04138">
    <property type="entry name" value="GtrA_DPMS_TM"/>
    <property type="match status" value="1"/>
</dbReference>
<proteinExistence type="predicted"/>
<protein>
    <submittedName>
        <fullName evidence="8">Putative flippase GtrA (Transmembrane translocase of bactoprenol-linked glucose)</fullName>
    </submittedName>
</protein>
<dbReference type="AlphaFoldDB" id="A0A1G8Y1M4"/>
<gene>
    <name evidence="8" type="ORF">SAMN05421869_113141</name>
</gene>
<feature type="domain" description="GtrA/DPMS transmembrane" evidence="7">
    <location>
        <begin position="22"/>
        <end position="148"/>
    </location>
</feature>
<evidence type="ECO:0000256" key="4">
    <source>
        <dbReference type="ARBA" id="ARBA00023136"/>
    </source>
</evidence>
<organism evidence="8 9">
    <name type="scientific">Nonomuraea jiangxiensis</name>
    <dbReference type="NCBI Taxonomy" id="633440"/>
    <lineage>
        <taxon>Bacteria</taxon>
        <taxon>Bacillati</taxon>
        <taxon>Actinomycetota</taxon>
        <taxon>Actinomycetes</taxon>
        <taxon>Streptosporangiales</taxon>
        <taxon>Streptosporangiaceae</taxon>
        <taxon>Nonomuraea</taxon>
    </lineage>
</organism>
<comment type="subcellular location">
    <subcellularLocation>
        <location evidence="1">Membrane</location>
        <topology evidence="1">Multi-pass membrane protein</topology>
    </subcellularLocation>
</comment>
<dbReference type="InterPro" id="IPR007267">
    <property type="entry name" value="GtrA_DPMS_TM"/>
</dbReference>
<evidence type="ECO:0000256" key="6">
    <source>
        <dbReference type="SAM" id="Phobius"/>
    </source>
</evidence>
<keyword evidence="3 6" id="KW-1133">Transmembrane helix</keyword>
<feature type="transmembrane region" description="Helical" evidence="6">
    <location>
        <begin position="20"/>
        <end position="42"/>
    </location>
</feature>
<evidence type="ECO:0000256" key="2">
    <source>
        <dbReference type="ARBA" id="ARBA00022692"/>
    </source>
</evidence>
<keyword evidence="4 6" id="KW-0472">Membrane</keyword>
<evidence type="ECO:0000313" key="8">
    <source>
        <dbReference type="EMBL" id="SDJ96607.1"/>
    </source>
</evidence>
<evidence type="ECO:0000259" key="7">
    <source>
        <dbReference type="Pfam" id="PF04138"/>
    </source>
</evidence>
<dbReference type="OrthoDB" id="5185562at2"/>
<dbReference type="GO" id="GO:0016020">
    <property type="term" value="C:membrane"/>
    <property type="evidence" value="ECO:0007669"/>
    <property type="project" value="UniProtKB-SubCell"/>
</dbReference>
<dbReference type="Proteomes" id="UP000199202">
    <property type="component" value="Unassembled WGS sequence"/>
</dbReference>
<evidence type="ECO:0000256" key="3">
    <source>
        <dbReference type="ARBA" id="ARBA00022989"/>
    </source>
</evidence>
<dbReference type="EMBL" id="FNDJ01000013">
    <property type="protein sequence ID" value="SDJ96607.1"/>
    <property type="molecule type" value="Genomic_DNA"/>
</dbReference>
<evidence type="ECO:0000313" key="9">
    <source>
        <dbReference type="Proteomes" id="UP000199202"/>
    </source>
</evidence>
<reference evidence="8 9" key="1">
    <citation type="submission" date="2016-10" db="EMBL/GenBank/DDBJ databases">
        <authorList>
            <person name="de Groot N.N."/>
        </authorList>
    </citation>
    <scope>NUCLEOTIDE SEQUENCE [LARGE SCALE GENOMIC DNA]</scope>
    <source>
        <strain evidence="8 9">CGMCC 4.6533</strain>
    </source>
</reference>
<feature type="transmembrane region" description="Helical" evidence="6">
    <location>
        <begin position="85"/>
        <end position="109"/>
    </location>
</feature>